<feature type="domain" description="CBU-0592-like" evidence="2">
    <location>
        <begin position="16"/>
        <end position="86"/>
    </location>
</feature>
<keyword evidence="1" id="KW-0812">Transmembrane</keyword>
<reference evidence="4" key="1">
    <citation type="submission" date="2017-09" db="EMBL/GenBank/DDBJ databases">
        <title>Depth-based differentiation of microbial function through sediment-hosted aquifers and enrichment of novel symbionts in the deep terrestrial subsurface.</title>
        <authorList>
            <person name="Probst A.J."/>
            <person name="Ladd B."/>
            <person name="Jarett J.K."/>
            <person name="Geller-Mcgrath D.E."/>
            <person name="Sieber C.M.K."/>
            <person name="Emerson J.B."/>
            <person name="Anantharaman K."/>
            <person name="Thomas B.C."/>
            <person name="Malmstrom R."/>
            <person name="Stieglmeier M."/>
            <person name="Klingl A."/>
            <person name="Woyke T."/>
            <person name="Ryan C.M."/>
            <person name="Banfield J.F."/>
        </authorList>
    </citation>
    <scope>NUCLEOTIDE SEQUENCE [LARGE SCALE GENOMIC DNA]</scope>
</reference>
<dbReference type="InterPro" id="IPR058058">
    <property type="entry name" value="CBU_0592-like"/>
</dbReference>
<protein>
    <submittedName>
        <fullName evidence="3">Transporter</fullName>
    </submittedName>
</protein>
<organism evidence="3 4">
    <name type="scientific">Candidatus Magasanikbacteria bacterium CG10_big_fil_rev_8_21_14_0_10_47_10</name>
    <dbReference type="NCBI Taxonomy" id="1974652"/>
    <lineage>
        <taxon>Bacteria</taxon>
        <taxon>Candidatus Magasanikiibacteriota</taxon>
    </lineage>
</organism>
<feature type="transmembrane region" description="Helical" evidence="1">
    <location>
        <begin position="43"/>
        <end position="61"/>
    </location>
</feature>
<evidence type="ECO:0000313" key="3">
    <source>
        <dbReference type="EMBL" id="PIR74659.1"/>
    </source>
</evidence>
<dbReference type="NCBIfam" id="NF047864">
    <property type="entry name" value="CBU_0592_membra"/>
    <property type="match status" value="1"/>
</dbReference>
<proteinExistence type="predicted"/>
<evidence type="ECO:0000259" key="2">
    <source>
        <dbReference type="Pfam" id="PF26604"/>
    </source>
</evidence>
<dbReference type="Pfam" id="PF26604">
    <property type="entry name" value="CBU_0592"/>
    <property type="match status" value="1"/>
</dbReference>
<comment type="caution">
    <text evidence="3">The sequence shown here is derived from an EMBL/GenBank/DDBJ whole genome shotgun (WGS) entry which is preliminary data.</text>
</comment>
<evidence type="ECO:0000256" key="1">
    <source>
        <dbReference type="SAM" id="Phobius"/>
    </source>
</evidence>
<keyword evidence="1" id="KW-0472">Membrane</keyword>
<sequence length="88" mass="9797">MKHDTQTERATLFLNEIIGWYGTVAIITAYALLSFDFLSAKSLLYQILNATGALGIVYISFRKKAYQPGVLNIVWAVIASIALLQIIF</sequence>
<dbReference type="EMBL" id="PFCB01000010">
    <property type="protein sequence ID" value="PIR74659.1"/>
    <property type="molecule type" value="Genomic_DNA"/>
</dbReference>
<name>A0A2H0TR93_9BACT</name>
<feature type="transmembrane region" description="Helical" evidence="1">
    <location>
        <begin position="68"/>
        <end position="87"/>
    </location>
</feature>
<feature type="transmembrane region" description="Helical" evidence="1">
    <location>
        <begin position="12"/>
        <end position="31"/>
    </location>
</feature>
<gene>
    <name evidence="3" type="ORF">COU35_01135</name>
</gene>
<evidence type="ECO:0000313" key="4">
    <source>
        <dbReference type="Proteomes" id="UP000230154"/>
    </source>
</evidence>
<accession>A0A2H0TR93</accession>
<dbReference type="Proteomes" id="UP000230154">
    <property type="component" value="Unassembled WGS sequence"/>
</dbReference>
<keyword evidence="1" id="KW-1133">Transmembrane helix</keyword>
<dbReference type="AlphaFoldDB" id="A0A2H0TR93"/>